<name>A0A220MGT6_9BACL</name>
<dbReference type="Proteomes" id="UP000197781">
    <property type="component" value="Chromosome"/>
</dbReference>
<reference evidence="1 2" key="1">
    <citation type="submission" date="2016-11" db="EMBL/GenBank/DDBJ databases">
        <authorList>
            <person name="Jaros S."/>
            <person name="Januszkiewicz K."/>
            <person name="Wedrychowicz H."/>
        </authorList>
    </citation>
    <scope>NUCLEOTIDE SEQUENCE [LARGE SCALE GENOMIC DNA]</scope>
    <source>
        <strain evidence="1 2">NF2</strain>
    </source>
</reference>
<evidence type="ECO:0000313" key="1">
    <source>
        <dbReference type="EMBL" id="ASJ54163.1"/>
    </source>
</evidence>
<proteinExistence type="predicted"/>
<accession>A0A220MGT6</accession>
<sequence length="255" mass="30534">MVIEEKAYWYQKLNGKIDSEILNLMDSAGNNMWDVVHPSIIDYLYRNCLDLPWTNHVALIAVVKTSYRNYVPTSIKHVIKGLNARFRMLFPVLGLKSMDDWNTDHVYEYITKRVLPEHTDTQRYYFLTMYDPASDMINRFYDNKLDEEKKEKLKKYILPRIYEDFFDQLGKKVISQQKINRKKETDAIVPYYAKLRGEAHFRWNLVSRLRNKYKEVLESMEGQNVRYPVSFHYEENSGDKHYFRLYGSSIICNCT</sequence>
<dbReference type="AlphaFoldDB" id="A0A220MGT6"/>
<organism evidence="1 2">
    <name type="scientific">Brevibacillus formosus</name>
    <dbReference type="NCBI Taxonomy" id="54913"/>
    <lineage>
        <taxon>Bacteria</taxon>
        <taxon>Bacillati</taxon>
        <taxon>Bacillota</taxon>
        <taxon>Bacilli</taxon>
        <taxon>Bacillales</taxon>
        <taxon>Paenibacillaceae</taxon>
        <taxon>Brevibacillus</taxon>
    </lineage>
</organism>
<evidence type="ECO:0000313" key="2">
    <source>
        <dbReference type="Proteomes" id="UP000197781"/>
    </source>
</evidence>
<dbReference type="EMBL" id="CP018145">
    <property type="protein sequence ID" value="ASJ54163.1"/>
    <property type="molecule type" value="Genomic_DNA"/>
</dbReference>
<dbReference type="RefSeq" id="WP_088907945.1">
    <property type="nucleotide sequence ID" value="NZ_CP018145.1"/>
</dbReference>
<protein>
    <submittedName>
        <fullName evidence="1">Uncharacterized protein</fullName>
    </submittedName>
</protein>
<dbReference type="KEGG" id="bfm:BP422_11765"/>
<gene>
    <name evidence="1" type="ORF">BP422_11765</name>
</gene>